<evidence type="ECO:0000313" key="1">
    <source>
        <dbReference type="EMBL" id="ERE79299.1"/>
    </source>
</evidence>
<dbReference type="Proteomes" id="UP000030759">
    <property type="component" value="Unassembled WGS sequence"/>
</dbReference>
<sequence length="70" mass="7067">MLASACLTEEGVKGVLSSPNGLVTKPDAMFQAVELPAGIADLNKSLASVDRGALMQGIYGISCGQGSDVI</sequence>
<evidence type="ECO:0000313" key="2">
    <source>
        <dbReference type="Proteomes" id="UP000030759"/>
    </source>
</evidence>
<gene>
    <name evidence="1" type="ORF">H671_3g9709</name>
</gene>
<protein>
    <submittedName>
        <fullName evidence="1">Uncharacterized protein</fullName>
    </submittedName>
</protein>
<organism evidence="1 2">
    <name type="scientific">Cricetulus griseus</name>
    <name type="common">Chinese hamster</name>
    <name type="synonym">Cricetulus barabensis griseus</name>
    <dbReference type="NCBI Taxonomy" id="10029"/>
    <lineage>
        <taxon>Eukaryota</taxon>
        <taxon>Metazoa</taxon>
        <taxon>Chordata</taxon>
        <taxon>Craniata</taxon>
        <taxon>Vertebrata</taxon>
        <taxon>Euteleostomi</taxon>
        <taxon>Mammalia</taxon>
        <taxon>Eutheria</taxon>
        <taxon>Euarchontoglires</taxon>
        <taxon>Glires</taxon>
        <taxon>Rodentia</taxon>
        <taxon>Myomorpha</taxon>
        <taxon>Muroidea</taxon>
        <taxon>Cricetidae</taxon>
        <taxon>Cricetinae</taxon>
        <taxon>Cricetulus</taxon>
    </lineage>
</organism>
<reference evidence="2" key="1">
    <citation type="journal article" date="2013" name="Nat. Biotechnol.">
        <title>Chinese hamster genome sequenced from sorted chromosomes.</title>
        <authorList>
            <person name="Brinkrolf K."/>
            <person name="Rupp O."/>
            <person name="Laux H."/>
            <person name="Kollin F."/>
            <person name="Ernst W."/>
            <person name="Linke B."/>
            <person name="Kofler R."/>
            <person name="Romand S."/>
            <person name="Hesse F."/>
            <person name="Budach W.E."/>
            <person name="Galosy S."/>
            <person name="Muller D."/>
            <person name="Noll T."/>
            <person name="Wienberg J."/>
            <person name="Jostock T."/>
            <person name="Leonard M."/>
            <person name="Grillari J."/>
            <person name="Tauch A."/>
            <person name="Goesmann A."/>
            <person name="Helk B."/>
            <person name="Mott J.E."/>
            <person name="Puhler A."/>
            <person name="Borth N."/>
        </authorList>
    </citation>
    <scope>NUCLEOTIDE SEQUENCE [LARGE SCALE GENOMIC DNA]</scope>
    <source>
        <strain evidence="2">17A/GY</strain>
    </source>
</reference>
<dbReference type="EMBL" id="KE672481">
    <property type="protein sequence ID" value="ERE79299.1"/>
    <property type="molecule type" value="Genomic_DNA"/>
</dbReference>
<name>A0A061IF27_CRIGR</name>
<dbReference type="AlphaFoldDB" id="A0A061IF27"/>
<accession>A0A061IF27</accession>
<proteinExistence type="predicted"/>